<dbReference type="PANTHER" id="PTHR31570:SF1">
    <property type="entry name" value="HAUS AUGMIN-LIKE COMPLEX SUBUNIT 1"/>
    <property type="match status" value="1"/>
</dbReference>
<keyword evidence="7" id="KW-0175">Coiled coil</keyword>
<comment type="similarity">
    <text evidence="2">Belongs to the HAUS1 family.</text>
</comment>
<dbReference type="InterPro" id="IPR026243">
    <property type="entry name" value="HAUS1"/>
</dbReference>
<dbReference type="GO" id="GO:0005819">
    <property type="term" value="C:spindle"/>
    <property type="evidence" value="ECO:0007669"/>
    <property type="project" value="UniProtKB-SubCell"/>
</dbReference>
<comment type="caution">
    <text evidence="10">The sequence shown here is derived from an EMBL/GenBank/DDBJ whole genome shotgun (WGS) entry which is preliminary data.</text>
</comment>
<evidence type="ECO:0000256" key="7">
    <source>
        <dbReference type="ARBA" id="ARBA00023054"/>
    </source>
</evidence>
<keyword evidence="4" id="KW-0132">Cell division</keyword>
<organism evidence="10 11">
    <name type="scientific">Aramus guarauna</name>
    <name type="common">Limpkin</name>
    <name type="synonym">Scolopax guarauna</name>
    <dbReference type="NCBI Taxonomy" id="54356"/>
    <lineage>
        <taxon>Eukaryota</taxon>
        <taxon>Metazoa</taxon>
        <taxon>Chordata</taxon>
        <taxon>Craniata</taxon>
        <taxon>Vertebrata</taxon>
        <taxon>Euteleostomi</taxon>
        <taxon>Archelosauria</taxon>
        <taxon>Archosauria</taxon>
        <taxon>Dinosauria</taxon>
        <taxon>Saurischia</taxon>
        <taxon>Theropoda</taxon>
        <taxon>Coelurosauria</taxon>
        <taxon>Aves</taxon>
        <taxon>Neognathae</taxon>
        <taxon>Neoaves</taxon>
        <taxon>Gruiformes</taxon>
        <taxon>Aramidae</taxon>
        <taxon>Aramus</taxon>
    </lineage>
</organism>
<keyword evidence="3" id="KW-0963">Cytoplasm</keyword>
<evidence type="ECO:0000256" key="5">
    <source>
        <dbReference type="ARBA" id="ARBA00022701"/>
    </source>
</evidence>
<proteinExistence type="inferred from homology"/>
<comment type="subcellular location">
    <subcellularLocation>
        <location evidence="1">Cytoplasm</location>
        <location evidence="1">Cytoskeleton</location>
        <location evidence="1">Spindle</location>
    </subcellularLocation>
</comment>
<evidence type="ECO:0000256" key="2">
    <source>
        <dbReference type="ARBA" id="ARBA00005479"/>
    </source>
</evidence>
<sequence length="213" mass="24183">QVSLWLKKIYGDQPVPQYEVNARTVDILHDIAECSEARDRDVSLLIEYMKQREAEYEAEENYLAGLLTESLDLSVTSLSEEGIRYFNILVDTAMALETKDTSLAGFFCAINDLTADLYTEESKTREINLELSKIKEKLTAMLVLENKLAMDLKKTESFLEIENAKADSRSKNLEFLRKKSEDFKTRIKAAEDQLAAVALDQSLTHESLVSLSE</sequence>
<keyword evidence="11" id="KW-1185">Reference proteome</keyword>
<keyword evidence="5" id="KW-0493">Microtubule</keyword>
<evidence type="ECO:0000256" key="9">
    <source>
        <dbReference type="ARBA" id="ARBA00023306"/>
    </source>
</evidence>
<dbReference type="GO" id="GO:0070652">
    <property type="term" value="C:HAUS complex"/>
    <property type="evidence" value="ECO:0007669"/>
    <property type="project" value="InterPro"/>
</dbReference>
<protein>
    <submittedName>
        <fullName evidence="10">HAUS1 protein</fullName>
    </submittedName>
</protein>
<keyword evidence="6" id="KW-0498">Mitosis</keyword>
<dbReference type="GO" id="GO:0005829">
    <property type="term" value="C:cytosol"/>
    <property type="evidence" value="ECO:0007669"/>
    <property type="project" value="TreeGrafter"/>
</dbReference>
<evidence type="ECO:0000256" key="1">
    <source>
        <dbReference type="ARBA" id="ARBA00004186"/>
    </source>
</evidence>
<dbReference type="GO" id="GO:0051301">
    <property type="term" value="P:cell division"/>
    <property type="evidence" value="ECO:0007669"/>
    <property type="project" value="UniProtKB-KW"/>
</dbReference>
<feature type="non-terminal residue" evidence="10">
    <location>
        <position position="213"/>
    </location>
</feature>
<dbReference type="Pfam" id="PF25762">
    <property type="entry name" value="HAUS1"/>
    <property type="match status" value="1"/>
</dbReference>
<keyword evidence="9" id="KW-0131">Cell cycle</keyword>
<dbReference type="GO" id="GO:0005874">
    <property type="term" value="C:microtubule"/>
    <property type="evidence" value="ECO:0007669"/>
    <property type="project" value="UniProtKB-KW"/>
</dbReference>
<dbReference type="AlphaFoldDB" id="A0A7L1TAP4"/>
<dbReference type="Proteomes" id="UP000567570">
    <property type="component" value="Unassembled WGS sequence"/>
</dbReference>
<evidence type="ECO:0000313" key="10">
    <source>
        <dbReference type="EMBL" id="NXO57447.1"/>
    </source>
</evidence>
<gene>
    <name evidence="10" type="primary">Haus1</name>
    <name evidence="10" type="ORF">ARAGUA_R07281</name>
</gene>
<keyword evidence="8" id="KW-0206">Cytoskeleton</keyword>
<evidence type="ECO:0000313" key="11">
    <source>
        <dbReference type="Proteomes" id="UP000567570"/>
    </source>
</evidence>
<feature type="non-terminal residue" evidence="10">
    <location>
        <position position="1"/>
    </location>
</feature>
<name>A0A7L1TAP4_ARAGA</name>
<evidence type="ECO:0000256" key="4">
    <source>
        <dbReference type="ARBA" id="ARBA00022618"/>
    </source>
</evidence>
<dbReference type="GO" id="GO:0051225">
    <property type="term" value="P:spindle assembly"/>
    <property type="evidence" value="ECO:0007669"/>
    <property type="project" value="InterPro"/>
</dbReference>
<dbReference type="EMBL" id="VXBL01007599">
    <property type="protein sequence ID" value="NXO57447.1"/>
    <property type="molecule type" value="Genomic_DNA"/>
</dbReference>
<dbReference type="GO" id="GO:0007098">
    <property type="term" value="P:centrosome cycle"/>
    <property type="evidence" value="ECO:0007669"/>
    <property type="project" value="TreeGrafter"/>
</dbReference>
<evidence type="ECO:0000256" key="3">
    <source>
        <dbReference type="ARBA" id="ARBA00022490"/>
    </source>
</evidence>
<dbReference type="PANTHER" id="PTHR31570">
    <property type="entry name" value="HAUS AUGMIN-LIKE COMPLEX SUBUNIT 1"/>
    <property type="match status" value="1"/>
</dbReference>
<accession>A0A7L1TAP4</accession>
<reference evidence="10 11" key="1">
    <citation type="submission" date="2019-09" db="EMBL/GenBank/DDBJ databases">
        <title>Bird 10,000 Genomes (B10K) Project - Family phase.</title>
        <authorList>
            <person name="Zhang G."/>
        </authorList>
    </citation>
    <scope>NUCLEOTIDE SEQUENCE [LARGE SCALE GENOMIC DNA]</scope>
    <source>
        <strain evidence="10">B10K-DU-002-11</strain>
        <tissue evidence="10">Muscle</tissue>
    </source>
</reference>
<dbReference type="PRINTS" id="PR02087">
    <property type="entry name" value="HAUSAUGMINL1"/>
</dbReference>
<evidence type="ECO:0000256" key="8">
    <source>
        <dbReference type="ARBA" id="ARBA00023212"/>
    </source>
</evidence>
<evidence type="ECO:0000256" key="6">
    <source>
        <dbReference type="ARBA" id="ARBA00022776"/>
    </source>
</evidence>